<dbReference type="Pfam" id="PF02620">
    <property type="entry name" value="YceD"/>
    <property type="match status" value="1"/>
</dbReference>
<gene>
    <name evidence="1" type="ORF">ZNDK_0343</name>
</gene>
<dbReference type="Proteomes" id="UP000505077">
    <property type="component" value="Unassembled WGS sequence"/>
</dbReference>
<proteinExistence type="predicted"/>
<protein>
    <recommendedName>
        <fullName evidence="3">DUF177 domain-containing protein</fullName>
    </recommendedName>
</protein>
<dbReference type="PANTHER" id="PTHR34374:SF1">
    <property type="entry name" value="LARGE RIBOSOMAL RNA SUBUNIT ACCUMULATION PROTEIN YCED HOMOLOG 1, CHLOROPLASTIC"/>
    <property type="match status" value="1"/>
</dbReference>
<dbReference type="InterPro" id="IPR003772">
    <property type="entry name" value="YceD"/>
</dbReference>
<name>A0A6L2R549_9BACT</name>
<reference evidence="1 2" key="1">
    <citation type="journal article" date="2020" name="ISME J.">
        <title>Parallel Reductive Genome Evolution in Desulfovibrio Ectosymbionts Independently Acquired by Trichonympha Protists in the Termite Gut.</title>
        <authorList>
            <person name="Takeuchi M."/>
            <person name="Kuwahara H."/>
            <person name="Murakami T."/>
            <person name="Takahashi K."/>
            <person name="Kajitani R."/>
            <person name="Toyoda A."/>
            <person name="Itoh T."/>
            <person name="Ohkuma M."/>
            <person name="Hongoh Y."/>
        </authorList>
    </citation>
    <scope>NUCLEOTIDE SEQUENCE [LARGE SCALE GENOMIC DNA]</scope>
    <source>
        <strain evidence="1">ZnDsv-02</strain>
    </source>
</reference>
<evidence type="ECO:0008006" key="3">
    <source>
        <dbReference type="Google" id="ProtNLM"/>
    </source>
</evidence>
<comment type="caution">
    <text evidence="1">The sequence shown here is derived from an EMBL/GenBank/DDBJ whole genome shotgun (WGS) entry which is preliminary data.</text>
</comment>
<sequence>MRKYFVPFSDIPKEGKVCELDDPLIWRKFLQDFAMDCRIRSPLCARLALFTADTGCLVRGTLTGEITVPCSRCAEDALVAVNADFENFEEFSDAGTVESESRIVYENAVPYLDMGAVCWEEFVLALPVTPLCSVNCKGLCPTCGVNLNTETCSCRSDEGDPRLAALRGLVLHNA</sequence>
<evidence type="ECO:0000313" key="2">
    <source>
        <dbReference type="Proteomes" id="UP000505077"/>
    </source>
</evidence>
<evidence type="ECO:0000313" key="1">
    <source>
        <dbReference type="EMBL" id="GFH62572.1"/>
    </source>
</evidence>
<organism evidence="1 2">
    <name type="scientific">Candidatus Desulfovibrio kirbyi</name>
    <dbReference type="NCBI Taxonomy" id="2696086"/>
    <lineage>
        <taxon>Bacteria</taxon>
        <taxon>Pseudomonadati</taxon>
        <taxon>Thermodesulfobacteriota</taxon>
        <taxon>Desulfovibrionia</taxon>
        <taxon>Desulfovibrionales</taxon>
        <taxon>Desulfovibrionaceae</taxon>
        <taxon>Desulfovibrio</taxon>
    </lineage>
</organism>
<dbReference type="AlphaFoldDB" id="A0A6L2R549"/>
<dbReference type="EMBL" id="BLLL01000003">
    <property type="protein sequence ID" value="GFH62572.1"/>
    <property type="molecule type" value="Genomic_DNA"/>
</dbReference>
<accession>A0A6L2R549</accession>
<dbReference type="PANTHER" id="PTHR34374">
    <property type="entry name" value="LARGE RIBOSOMAL RNA SUBUNIT ACCUMULATION PROTEIN YCED HOMOLOG 1, CHLOROPLASTIC"/>
    <property type="match status" value="1"/>
</dbReference>